<dbReference type="OrthoDB" id="951172at2759"/>
<dbReference type="AlphaFoldDB" id="A0A6A4HIR7"/>
<dbReference type="Proteomes" id="UP000799118">
    <property type="component" value="Unassembled WGS sequence"/>
</dbReference>
<dbReference type="EMBL" id="ML769483">
    <property type="protein sequence ID" value="KAE9398429.1"/>
    <property type="molecule type" value="Genomic_DNA"/>
</dbReference>
<sequence>MAVRRYVTLFDSLFNLMDVPELEEAFNHNVDAKIPSQEEEDQWRVNEPLPPHESQPIPQYFNPVICLKLKIDSLFKVPLSPGSNTVFALTGSSMRTSLRIREFLHQLPTPRVISARGAMIGILPPFALDELSVCNSSAGVSLWLPLQWAILSYYTHLHSLKDAAPSFIQYQQFQQSPDLDEPDKSFLLVALDLLSGLTQHGVQASHDLWQSQPNLLTLLTICFKHPQAPVRQSTTWTASYMPGIIGLKRGFTQG</sequence>
<evidence type="ECO:0000313" key="1">
    <source>
        <dbReference type="EMBL" id="KAE9398429.1"/>
    </source>
</evidence>
<organism evidence="1 2">
    <name type="scientific">Gymnopus androsaceus JB14</name>
    <dbReference type="NCBI Taxonomy" id="1447944"/>
    <lineage>
        <taxon>Eukaryota</taxon>
        <taxon>Fungi</taxon>
        <taxon>Dikarya</taxon>
        <taxon>Basidiomycota</taxon>
        <taxon>Agaricomycotina</taxon>
        <taxon>Agaricomycetes</taxon>
        <taxon>Agaricomycetidae</taxon>
        <taxon>Agaricales</taxon>
        <taxon>Marasmiineae</taxon>
        <taxon>Omphalotaceae</taxon>
        <taxon>Gymnopus</taxon>
    </lineage>
</organism>
<accession>A0A6A4HIR7</accession>
<keyword evidence="2" id="KW-1185">Reference proteome</keyword>
<dbReference type="Gene3D" id="1.25.10.10">
    <property type="entry name" value="Leucine-rich Repeat Variant"/>
    <property type="match status" value="1"/>
</dbReference>
<name>A0A6A4HIR7_9AGAR</name>
<dbReference type="InterPro" id="IPR011989">
    <property type="entry name" value="ARM-like"/>
</dbReference>
<evidence type="ECO:0000313" key="2">
    <source>
        <dbReference type="Proteomes" id="UP000799118"/>
    </source>
</evidence>
<proteinExistence type="predicted"/>
<reference evidence="1" key="1">
    <citation type="journal article" date="2019" name="Environ. Microbiol.">
        <title>Fungal ecological strategies reflected in gene transcription - a case study of two litter decomposers.</title>
        <authorList>
            <person name="Barbi F."/>
            <person name="Kohler A."/>
            <person name="Barry K."/>
            <person name="Baskaran P."/>
            <person name="Daum C."/>
            <person name="Fauchery L."/>
            <person name="Ihrmark K."/>
            <person name="Kuo A."/>
            <person name="LaButti K."/>
            <person name="Lipzen A."/>
            <person name="Morin E."/>
            <person name="Grigoriev I.V."/>
            <person name="Henrissat B."/>
            <person name="Lindahl B."/>
            <person name="Martin F."/>
        </authorList>
    </citation>
    <scope>NUCLEOTIDE SEQUENCE</scope>
    <source>
        <strain evidence="1">JB14</strain>
    </source>
</reference>
<gene>
    <name evidence="1" type="ORF">BT96DRAFT_994920</name>
</gene>
<protein>
    <submittedName>
        <fullName evidence="1">Uncharacterized protein</fullName>
    </submittedName>
</protein>